<evidence type="ECO:0000259" key="2">
    <source>
        <dbReference type="Pfam" id="PF20411"/>
    </source>
</evidence>
<evidence type="ECO:0000256" key="1">
    <source>
        <dbReference type="SAM" id="MobiDB-lite"/>
    </source>
</evidence>
<accession>A0A165F9Q8</accession>
<feature type="domain" description="DUF6697" evidence="2">
    <location>
        <begin position="71"/>
        <end position="263"/>
    </location>
</feature>
<feature type="compositionally biased region" description="Basic and acidic residues" evidence="1">
    <location>
        <begin position="289"/>
        <end position="301"/>
    </location>
</feature>
<dbReference type="InParanoid" id="A0A165F9Q8"/>
<proteinExistence type="predicted"/>
<dbReference type="Pfam" id="PF20411">
    <property type="entry name" value="DUF6697"/>
    <property type="match status" value="1"/>
</dbReference>
<dbReference type="EMBL" id="KV423977">
    <property type="protein sequence ID" value="KZT56441.1"/>
    <property type="molecule type" value="Genomic_DNA"/>
</dbReference>
<feature type="region of interest" description="Disordered" evidence="1">
    <location>
        <begin position="1"/>
        <end position="25"/>
    </location>
</feature>
<name>A0A165F9Q8_9BASI</name>
<gene>
    <name evidence="3" type="ORF">CALCODRAFT_497366</name>
</gene>
<dbReference type="OrthoDB" id="3176940at2759"/>
<dbReference type="Proteomes" id="UP000076842">
    <property type="component" value="Unassembled WGS sequence"/>
</dbReference>
<feature type="compositionally biased region" description="Basic residues" evidence="1">
    <location>
        <begin position="1"/>
        <end position="10"/>
    </location>
</feature>
<evidence type="ECO:0000313" key="3">
    <source>
        <dbReference type="EMBL" id="KZT56441.1"/>
    </source>
</evidence>
<dbReference type="AlphaFoldDB" id="A0A165F9Q8"/>
<sequence>MSGRAARRGVRANGRDQKVERGTESPFVVKLEPELDEKKFVLDEVSVRTRLATISSKPIKIELDDETASKTIPRSFFSARYGGSSQSVFPKIGPAKKELHDIDHVVFMKKDWNPELPSRPGEHGLAFCSHRGIYESMPLFVRKAEHQWQYMGEYRMHQVEPLTAEEWRRQDPEMRNIWLDEGYMKLSWGQRARARHVYRERHGGQEPETNDELAELAAIVKSNAWSKVTRAALEDALNDGTEMIHVCALECVAYRADFQRELISGHEEGSLQVWRTLPANSCRKRRLGKKDEDVNTKDDMNMPRNKRIKTC</sequence>
<feature type="compositionally biased region" description="Basic and acidic residues" evidence="1">
    <location>
        <begin position="13"/>
        <end position="23"/>
    </location>
</feature>
<dbReference type="STRING" id="1353952.A0A165F9Q8"/>
<reference evidence="3 4" key="1">
    <citation type="journal article" date="2016" name="Mol. Biol. Evol.">
        <title>Comparative Genomics of Early-Diverging Mushroom-Forming Fungi Provides Insights into the Origins of Lignocellulose Decay Capabilities.</title>
        <authorList>
            <person name="Nagy L.G."/>
            <person name="Riley R."/>
            <person name="Tritt A."/>
            <person name="Adam C."/>
            <person name="Daum C."/>
            <person name="Floudas D."/>
            <person name="Sun H."/>
            <person name="Yadav J.S."/>
            <person name="Pangilinan J."/>
            <person name="Larsson K.H."/>
            <person name="Matsuura K."/>
            <person name="Barry K."/>
            <person name="Labutti K."/>
            <person name="Kuo R."/>
            <person name="Ohm R.A."/>
            <person name="Bhattacharya S.S."/>
            <person name="Shirouzu T."/>
            <person name="Yoshinaga Y."/>
            <person name="Martin F.M."/>
            <person name="Grigoriev I.V."/>
            <person name="Hibbett D.S."/>
        </authorList>
    </citation>
    <scope>NUCLEOTIDE SEQUENCE [LARGE SCALE GENOMIC DNA]</scope>
    <source>
        <strain evidence="3 4">HHB12733</strain>
    </source>
</reference>
<keyword evidence="4" id="KW-1185">Reference proteome</keyword>
<evidence type="ECO:0000313" key="4">
    <source>
        <dbReference type="Proteomes" id="UP000076842"/>
    </source>
</evidence>
<organism evidence="3 4">
    <name type="scientific">Calocera cornea HHB12733</name>
    <dbReference type="NCBI Taxonomy" id="1353952"/>
    <lineage>
        <taxon>Eukaryota</taxon>
        <taxon>Fungi</taxon>
        <taxon>Dikarya</taxon>
        <taxon>Basidiomycota</taxon>
        <taxon>Agaricomycotina</taxon>
        <taxon>Dacrymycetes</taxon>
        <taxon>Dacrymycetales</taxon>
        <taxon>Dacrymycetaceae</taxon>
        <taxon>Calocera</taxon>
    </lineage>
</organism>
<dbReference type="InterPro" id="IPR046520">
    <property type="entry name" value="DUF6697"/>
</dbReference>
<protein>
    <recommendedName>
        <fullName evidence="2">DUF6697 domain-containing protein</fullName>
    </recommendedName>
</protein>
<feature type="region of interest" description="Disordered" evidence="1">
    <location>
        <begin position="285"/>
        <end position="311"/>
    </location>
</feature>